<keyword evidence="5" id="KW-1185">Reference proteome</keyword>
<dbReference type="Pfam" id="PF00657">
    <property type="entry name" value="Lipase_GDSL"/>
    <property type="match status" value="1"/>
</dbReference>
<evidence type="ECO:0000313" key="5">
    <source>
        <dbReference type="Proteomes" id="UP000567179"/>
    </source>
</evidence>
<evidence type="ECO:0000313" key="4">
    <source>
        <dbReference type="EMBL" id="KAF5311793.1"/>
    </source>
</evidence>
<dbReference type="PANTHER" id="PTHR43695">
    <property type="entry name" value="PUTATIVE (AFU_ORTHOLOGUE AFUA_2G17250)-RELATED"/>
    <property type="match status" value="1"/>
</dbReference>
<organism evidence="4 5">
    <name type="scientific">Psilocybe cf. subviscida</name>
    <dbReference type="NCBI Taxonomy" id="2480587"/>
    <lineage>
        <taxon>Eukaryota</taxon>
        <taxon>Fungi</taxon>
        <taxon>Dikarya</taxon>
        <taxon>Basidiomycota</taxon>
        <taxon>Agaricomycotina</taxon>
        <taxon>Agaricomycetes</taxon>
        <taxon>Agaricomycetidae</taxon>
        <taxon>Agaricales</taxon>
        <taxon>Agaricineae</taxon>
        <taxon>Strophariaceae</taxon>
        <taxon>Psilocybe</taxon>
    </lineage>
</organism>
<dbReference type="SUPFAM" id="SSF52266">
    <property type="entry name" value="SGNH hydrolase"/>
    <property type="match status" value="1"/>
</dbReference>
<dbReference type="InterPro" id="IPR001087">
    <property type="entry name" value="GDSL"/>
</dbReference>
<comment type="caution">
    <text evidence="4">The sequence shown here is derived from an EMBL/GenBank/DDBJ whole genome shotgun (WGS) entry which is preliminary data.</text>
</comment>
<protein>
    <recommendedName>
        <fullName evidence="6">Rhamnogalacturonan acetylesterase</fullName>
    </recommendedName>
</protein>
<dbReference type="InterPro" id="IPR037459">
    <property type="entry name" value="RhgT-like"/>
</dbReference>
<feature type="compositionally biased region" description="Low complexity" evidence="3">
    <location>
        <begin position="135"/>
        <end position="144"/>
    </location>
</feature>
<evidence type="ECO:0008006" key="6">
    <source>
        <dbReference type="Google" id="ProtNLM"/>
    </source>
</evidence>
<sequence>MNEDAYKKGPSKHRELPLNPLLPSTKMRATSLSFVLTAIASVAYGQTVYLAGDSTMAKGGGGSGTDGWGQYLGQYLSIPTVNMAIAGRSARSYTDEGRFTTLINTAKKGDFVIIEFGHNDGTSGAVDNGREDAVGSDTTTTTTVTESDGSTKVIHTFNYYMENAVNSLKAKGAIPIISSQTPDNIWSGNVLSPASRFVGYAQLGASQTGVTYVDHFNYVATQYESIGQSTVNTYYPIDHTHTSVTGATVVAQAFVRGLVCGKSALASKVNSAGHAVPLSGKCL</sequence>
<feature type="region of interest" description="Disordered" evidence="3">
    <location>
        <begin position="124"/>
        <end position="144"/>
    </location>
</feature>
<dbReference type="InterPro" id="IPR036514">
    <property type="entry name" value="SGNH_hydro_sf"/>
</dbReference>
<proteinExistence type="inferred from homology"/>
<dbReference type="AlphaFoldDB" id="A0A8H5AVW3"/>
<dbReference type="Proteomes" id="UP000567179">
    <property type="component" value="Unassembled WGS sequence"/>
</dbReference>
<evidence type="ECO:0000256" key="3">
    <source>
        <dbReference type="SAM" id="MobiDB-lite"/>
    </source>
</evidence>
<reference evidence="4 5" key="1">
    <citation type="journal article" date="2020" name="ISME J.">
        <title>Uncovering the hidden diversity of litter-decomposition mechanisms in mushroom-forming fungi.</title>
        <authorList>
            <person name="Floudas D."/>
            <person name="Bentzer J."/>
            <person name="Ahren D."/>
            <person name="Johansson T."/>
            <person name="Persson P."/>
            <person name="Tunlid A."/>
        </authorList>
    </citation>
    <scope>NUCLEOTIDE SEQUENCE [LARGE SCALE GENOMIC DNA]</scope>
    <source>
        <strain evidence="4 5">CBS 101986</strain>
    </source>
</reference>
<accession>A0A8H5AVW3</accession>
<dbReference type="OrthoDB" id="2141316at2759"/>
<dbReference type="EMBL" id="JAACJJ010000056">
    <property type="protein sequence ID" value="KAF5311793.1"/>
    <property type="molecule type" value="Genomic_DNA"/>
</dbReference>
<dbReference type="Gene3D" id="3.40.50.1110">
    <property type="entry name" value="SGNH hydrolase"/>
    <property type="match status" value="1"/>
</dbReference>
<comment type="similarity">
    <text evidence="1">Belongs to the 'GDSL' lipolytic enzyme family.</text>
</comment>
<gene>
    <name evidence="4" type="ORF">D9619_002833</name>
</gene>
<evidence type="ECO:0000256" key="1">
    <source>
        <dbReference type="ARBA" id="ARBA00008668"/>
    </source>
</evidence>
<keyword evidence="2" id="KW-0378">Hydrolase</keyword>
<dbReference type="GO" id="GO:0016788">
    <property type="term" value="F:hydrolase activity, acting on ester bonds"/>
    <property type="evidence" value="ECO:0007669"/>
    <property type="project" value="InterPro"/>
</dbReference>
<dbReference type="PANTHER" id="PTHR43695:SF1">
    <property type="entry name" value="RHAMNOGALACTURONAN ACETYLESTERASE"/>
    <property type="match status" value="1"/>
</dbReference>
<evidence type="ECO:0000256" key="2">
    <source>
        <dbReference type="ARBA" id="ARBA00022801"/>
    </source>
</evidence>
<name>A0A8H5AVW3_9AGAR</name>